<dbReference type="GO" id="GO:0009969">
    <property type="term" value="P:xyloglucan biosynthetic process"/>
    <property type="evidence" value="ECO:0007669"/>
    <property type="project" value="TreeGrafter"/>
</dbReference>
<dbReference type="AlphaFoldDB" id="A0A9P5SDL6"/>
<feature type="transmembrane region" description="Helical" evidence="7">
    <location>
        <begin position="190"/>
        <end position="206"/>
    </location>
</feature>
<reference evidence="8" key="1">
    <citation type="journal article" date="2020" name="Fungal Divers.">
        <title>Resolving the Mortierellaceae phylogeny through synthesis of multi-gene phylogenetics and phylogenomics.</title>
        <authorList>
            <person name="Vandepol N."/>
            <person name="Liber J."/>
            <person name="Desiro A."/>
            <person name="Na H."/>
            <person name="Kennedy M."/>
            <person name="Barry K."/>
            <person name="Grigoriev I.V."/>
            <person name="Miller A.N."/>
            <person name="O'Donnell K."/>
            <person name="Stajich J.E."/>
            <person name="Bonito G."/>
        </authorList>
    </citation>
    <scope>NUCLEOTIDE SEQUENCE</scope>
    <source>
        <strain evidence="8">NVP1</strain>
    </source>
</reference>
<evidence type="ECO:0000256" key="2">
    <source>
        <dbReference type="ARBA" id="ARBA00022676"/>
    </source>
</evidence>
<evidence type="ECO:0000256" key="5">
    <source>
        <dbReference type="ARBA" id="ARBA00023316"/>
    </source>
</evidence>
<sequence>MGRDTFSSSSQSTSSSNRFSVNNGHTQLSFTNVANNSCSSGTSSSSSSVRSTTHSTNDDDHLHLLPLHNNQYHISHPQQHNRSPDLEAYGSKPNKKSRTPSPPLSPDRSLPAFFLKRRSGRNCLLITTLAVGLLLPIWIIASGIITLDSFNDAIRYLPGYHYFANNLLYLVMFLLLVSFTVLATLPILPIFILGLPFHFLIFSIFRKLMSDWVWWCIGCYTTLFVAPVGSQIVARCKTFFQSRRDPSLIRHKSSSGSALGISAKYAPLSSTGTVGSSGPFNNHGSVLSPVKAVIWQSLTRMSQQLEQTVHLFSKTNRTSTRWRLALAIVFFLSYVLPVTLNNESRIFNPARSAKSFDIQHPEPLCSARELSAPGYEDGPRYATFDGYWQEYLQFHREMVKPESEGGIPFNKKRLLVYQPSDDGLGNRLQALLSSVVLAMVSRRAIILDWVAMPQCNANFTDLFEHPPGLAWDMNTTLPVDFRDMLEYKKKPEIWYPYCRNCALRSPIDTTSNWSKLLCREDLGLNSTIPLVQIFSTQWFLPVIQHNSFWRSELCHMFPGGGENAFEVLAKTLLKPAKPVQDKIDQVMDRIPKDATLIGLQVRRTENNAVGHEIEDSFLSCADRVVEEEIAKAKTGGRTIQYEDSGLYGRDEIVQQGHSLGSVKRQTSSSRSEIPAGSNSRVPKFAYYLATDYRPTRAHFQEILGDQLYVLDNTFSAKTSPSLLSNSYSEEEDTRLDPESPSSPSPSTPQREAVARNSVQGVQTAVAEMFLLAQADRIISSPYSTFGYFAHGYANVQPNIVKRDGTCIHRKSTQPCFQYWFGFANGGASCPVRATIEMSEDYDCWL</sequence>
<feature type="transmembrane region" description="Helical" evidence="7">
    <location>
        <begin position="123"/>
        <end position="147"/>
    </location>
</feature>
<feature type="transmembrane region" description="Helical" evidence="7">
    <location>
        <begin position="212"/>
        <end position="234"/>
    </location>
</feature>
<evidence type="ECO:0000313" key="8">
    <source>
        <dbReference type="EMBL" id="KAF9326553.1"/>
    </source>
</evidence>
<keyword evidence="4" id="KW-0325">Glycoprotein</keyword>
<name>A0A9P5SDL6_9FUNG</name>
<accession>A0A9P5SDL6</accession>
<dbReference type="Pfam" id="PF03254">
    <property type="entry name" value="XG_FTase"/>
    <property type="match status" value="1"/>
</dbReference>
<evidence type="ECO:0000313" key="9">
    <source>
        <dbReference type="Proteomes" id="UP000696485"/>
    </source>
</evidence>
<evidence type="ECO:0000256" key="3">
    <source>
        <dbReference type="ARBA" id="ARBA00022679"/>
    </source>
</evidence>
<dbReference type="GO" id="GO:0071555">
    <property type="term" value="P:cell wall organization"/>
    <property type="evidence" value="ECO:0007669"/>
    <property type="project" value="UniProtKB-KW"/>
</dbReference>
<keyword evidence="2" id="KW-0328">Glycosyltransferase</keyword>
<dbReference type="InterPro" id="IPR004938">
    <property type="entry name" value="XG_FTase"/>
</dbReference>
<keyword evidence="7" id="KW-0812">Transmembrane</keyword>
<dbReference type="GO" id="GO:0008107">
    <property type="term" value="F:galactoside 2-alpha-L-fucosyltransferase activity"/>
    <property type="evidence" value="ECO:0007669"/>
    <property type="project" value="InterPro"/>
</dbReference>
<dbReference type="PANTHER" id="PTHR31889:SF2">
    <property type="entry name" value="FUCOSYLTRANSFERASE 3"/>
    <property type="match status" value="1"/>
</dbReference>
<evidence type="ECO:0000256" key="6">
    <source>
        <dbReference type="SAM" id="MobiDB-lite"/>
    </source>
</evidence>
<keyword evidence="7" id="KW-0472">Membrane</keyword>
<feature type="transmembrane region" description="Helical" evidence="7">
    <location>
        <begin position="167"/>
        <end position="185"/>
    </location>
</feature>
<feature type="compositionally biased region" description="Polar residues" evidence="6">
    <location>
        <begin position="17"/>
        <end position="36"/>
    </location>
</feature>
<dbReference type="Proteomes" id="UP000696485">
    <property type="component" value="Unassembled WGS sequence"/>
</dbReference>
<dbReference type="GO" id="GO:0042546">
    <property type="term" value="P:cell wall biogenesis"/>
    <property type="evidence" value="ECO:0007669"/>
    <property type="project" value="InterPro"/>
</dbReference>
<organism evidence="8 9">
    <name type="scientific">Podila minutissima</name>
    <dbReference type="NCBI Taxonomy" id="64525"/>
    <lineage>
        <taxon>Eukaryota</taxon>
        <taxon>Fungi</taxon>
        <taxon>Fungi incertae sedis</taxon>
        <taxon>Mucoromycota</taxon>
        <taxon>Mortierellomycotina</taxon>
        <taxon>Mortierellomycetes</taxon>
        <taxon>Mortierellales</taxon>
        <taxon>Mortierellaceae</taxon>
        <taxon>Podila</taxon>
    </lineage>
</organism>
<comment type="caution">
    <text evidence="8">The sequence shown here is derived from an EMBL/GenBank/DDBJ whole genome shotgun (WGS) entry which is preliminary data.</text>
</comment>
<evidence type="ECO:0000256" key="1">
    <source>
        <dbReference type="ARBA" id="ARBA00010481"/>
    </source>
</evidence>
<feature type="compositionally biased region" description="Low complexity" evidence="6">
    <location>
        <begin position="37"/>
        <end position="55"/>
    </location>
</feature>
<keyword evidence="7" id="KW-1133">Transmembrane helix</keyword>
<protein>
    <submittedName>
        <fullName evidence="8">Uncharacterized protein</fullName>
    </submittedName>
</protein>
<dbReference type="GO" id="GO:0016020">
    <property type="term" value="C:membrane"/>
    <property type="evidence" value="ECO:0007669"/>
    <property type="project" value="InterPro"/>
</dbReference>
<feature type="region of interest" description="Disordered" evidence="6">
    <location>
        <begin position="74"/>
        <end position="106"/>
    </location>
</feature>
<dbReference type="EMBL" id="JAAAUY010000768">
    <property type="protein sequence ID" value="KAF9326553.1"/>
    <property type="molecule type" value="Genomic_DNA"/>
</dbReference>
<feature type="region of interest" description="Disordered" evidence="6">
    <location>
        <begin position="1"/>
        <end position="62"/>
    </location>
</feature>
<keyword evidence="9" id="KW-1185">Reference proteome</keyword>
<evidence type="ECO:0000256" key="7">
    <source>
        <dbReference type="SAM" id="Phobius"/>
    </source>
</evidence>
<dbReference type="PANTHER" id="PTHR31889">
    <property type="entry name" value="FUCOSYLTRANSFERASE 2-RELATED"/>
    <property type="match status" value="1"/>
</dbReference>
<feature type="transmembrane region" description="Helical" evidence="7">
    <location>
        <begin position="322"/>
        <end position="340"/>
    </location>
</feature>
<gene>
    <name evidence="8" type="ORF">BG006_010034</name>
</gene>
<feature type="region of interest" description="Disordered" evidence="6">
    <location>
        <begin position="721"/>
        <end position="756"/>
    </location>
</feature>
<feature type="compositionally biased region" description="Low complexity" evidence="6">
    <location>
        <begin position="7"/>
        <end position="16"/>
    </location>
</feature>
<evidence type="ECO:0000256" key="4">
    <source>
        <dbReference type="ARBA" id="ARBA00023180"/>
    </source>
</evidence>
<comment type="similarity">
    <text evidence="1">Belongs to the glycosyltransferase 37 family.</text>
</comment>
<keyword evidence="3" id="KW-0808">Transferase</keyword>
<keyword evidence="5" id="KW-0961">Cell wall biogenesis/degradation</keyword>
<dbReference type="GO" id="GO:0005794">
    <property type="term" value="C:Golgi apparatus"/>
    <property type="evidence" value="ECO:0007669"/>
    <property type="project" value="TreeGrafter"/>
</dbReference>
<proteinExistence type="inferred from homology"/>
<dbReference type="Gene3D" id="3.40.50.11350">
    <property type="match status" value="1"/>
</dbReference>
<dbReference type="Gene3D" id="3.40.50.11340">
    <property type="match status" value="1"/>
</dbReference>